<sequence length="97" mass="10950">MPDNTRHSEASLPLRIEDADEAIVTFHPQIWHDNRALTSDDTETYTVPIEAVLDDNGELLEDDTGGSDKLADHENAPKRAQNWSENDPYYVTIDGLR</sequence>
<keyword evidence="4" id="KW-1185">Reference proteome</keyword>
<keyword evidence="3" id="KW-0614">Plasmid</keyword>
<reference evidence="2" key="1">
    <citation type="journal article" date="2014" name="Int. J. Syst. Evol. Microbiol.">
        <title>Complete genome sequence of Corynebacterium casei LMG S-19264T (=DSM 44701T), isolated from a smear-ripened cheese.</title>
        <authorList>
            <consortium name="US DOE Joint Genome Institute (JGI-PGF)"/>
            <person name="Walter F."/>
            <person name="Albersmeier A."/>
            <person name="Kalinowski J."/>
            <person name="Ruckert C."/>
        </authorList>
    </citation>
    <scope>NUCLEOTIDE SEQUENCE</scope>
    <source>
        <strain evidence="2">JCM 12289</strain>
    </source>
</reference>
<evidence type="ECO:0000313" key="3">
    <source>
        <dbReference type="EMBL" id="UOO96612.1"/>
    </source>
</evidence>
<dbReference type="EMBL" id="CP095006">
    <property type="protein sequence ID" value="UOO96612.1"/>
    <property type="molecule type" value="Genomic_DNA"/>
</dbReference>
<feature type="region of interest" description="Disordered" evidence="1">
    <location>
        <begin position="56"/>
        <end position="87"/>
    </location>
</feature>
<dbReference type="AlphaFoldDB" id="A0AAV3SBN3"/>
<protein>
    <submittedName>
        <fullName evidence="2">Uncharacterized protein</fullName>
    </submittedName>
</protein>
<dbReference type="KEGG" id="hdo:MUK72_15565"/>
<accession>A0AAV3SBN3</accession>
<dbReference type="RefSeq" id="WP_244705493.1">
    <property type="nucleotide sequence ID" value="NZ_BAAADN010000005.1"/>
</dbReference>
<dbReference type="GeneID" id="71763295"/>
<gene>
    <name evidence="2" type="ORF">GCM10008985_03930</name>
    <name evidence="3" type="ORF">MUK72_15565</name>
</gene>
<evidence type="ECO:0000313" key="2">
    <source>
        <dbReference type="EMBL" id="GAA0451505.1"/>
    </source>
</evidence>
<evidence type="ECO:0000313" key="5">
    <source>
        <dbReference type="Proteomes" id="UP001500962"/>
    </source>
</evidence>
<reference evidence="3" key="2">
    <citation type="submission" date="2022-04" db="EMBL/GenBank/DDBJ databases">
        <title>Sequencing and genomic assembly of Halococcus dombrowskii.</title>
        <authorList>
            <person name="Lim S.W."/>
            <person name="MacLea K.S."/>
        </authorList>
    </citation>
    <scope>NUCLEOTIDE SEQUENCE</scope>
    <source>
        <strain evidence="3">H4</strain>
        <plasmid evidence="3">unnamed1</plasmid>
    </source>
</reference>
<geneLocation type="plasmid" evidence="3 4">
    <name>unnamed1</name>
</geneLocation>
<name>A0AAV3SBN3_HALDO</name>
<feature type="compositionally biased region" description="Acidic residues" evidence="1">
    <location>
        <begin position="56"/>
        <end position="65"/>
    </location>
</feature>
<proteinExistence type="predicted"/>
<dbReference type="EMBL" id="BAAADN010000005">
    <property type="protein sequence ID" value="GAA0451505.1"/>
    <property type="molecule type" value="Genomic_DNA"/>
</dbReference>
<dbReference type="Proteomes" id="UP001500962">
    <property type="component" value="Unassembled WGS sequence"/>
</dbReference>
<organism evidence="2 5">
    <name type="scientific">Halococcus dombrowskii</name>
    <dbReference type="NCBI Taxonomy" id="179637"/>
    <lineage>
        <taxon>Archaea</taxon>
        <taxon>Methanobacteriati</taxon>
        <taxon>Methanobacteriota</taxon>
        <taxon>Stenosarchaea group</taxon>
        <taxon>Halobacteria</taxon>
        <taxon>Halobacteriales</taxon>
        <taxon>Halococcaceae</taxon>
        <taxon>Halococcus</taxon>
    </lineage>
</organism>
<evidence type="ECO:0000313" key="4">
    <source>
        <dbReference type="Proteomes" id="UP000830542"/>
    </source>
</evidence>
<evidence type="ECO:0000256" key="1">
    <source>
        <dbReference type="SAM" id="MobiDB-lite"/>
    </source>
</evidence>
<dbReference type="Proteomes" id="UP000830542">
    <property type="component" value="Plasmid unnamed1"/>
</dbReference>
<reference evidence="2" key="3">
    <citation type="submission" date="2023-12" db="EMBL/GenBank/DDBJ databases">
        <authorList>
            <person name="Sun Q."/>
            <person name="Inoue M."/>
        </authorList>
    </citation>
    <scope>NUCLEOTIDE SEQUENCE</scope>
    <source>
        <strain evidence="2">JCM 12289</strain>
    </source>
</reference>